<comment type="pathway">
    <text evidence="1">Carbohydrate biosynthesis; Calvin cycle.</text>
</comment>
<dbReference type="PRINTS" id="PR00478">
    <property type="entry name" value="PHRIBLKINASE"/>
</dbReference>
<comment type="caution">
    <text evidence="13">The sequence shown here is derived from an EMBL/GenBank/DDBJ whole genome shotgun (WGS) entry which is preliminary data.</text>
</comment>
<evidence type="ECO:0000256" key="3">
    <source>
        <dbReference type="ARBA" id="ARBA00012042"/>
    </source>
</evidence>
<evidence type="ECO:0000313" key="13">
    <source>
        <dbReference type="EMBL" id="KJE77345.1"/>
    </source>
</evidence>
<dbReference type="InterPro" id="IPR027417">
    <property type="entry name" value="P-loop_NTPase"/>
</dbReference>
<dbReference type="PATRIC" id="fig|1121877.4.peg.831"/>
<comment type="catalytic activity">
    <reaction evidence="10 11">
        <text>D-ribulose 5-phosphate + ATP = D-ribulose 1,5-bisphosphate + ADP + H(+)</text>
        <dbReference type="Rhea" id="RHEA:19365"/>
        <dbReference type="ChEBI" id="CHEBI:15378"/>
        <dbReference type="ChEBI" id="CHEBI:30616"/>
        <dbReference type="ChEBI" id="CHEBI:57870"/>
        <dbReference type="ChEBI" id="CHEBI:58121"/>
        <dbReference type="ChEBI" id="CHEBI:456216"/>
        <dbReference type="EC" id="2.7.1.19"/>
    </reaction>
</comment>
<evidence type="ECO:0000256" key="10">
    <source>
        <dbReference type="ARBA" id="ARBA00047663"/>
    </source>
</evidence>
<dbReference type="GO" id="GO:0008974">
    <property type="term" value="F:phosphoribulokinase activity"/>
    <property type="evidence" value="ECO:0007669"/>
    <property type="project" value="UniProtKB-EC"/>
</dbReference>
<gene>
    <name evidence="13" type="primary">prk</name>
    <name evidence="13" type="ORF">FEAC_07790</name>
</gene>
<protein>
    <recommendedName>
        <fullName evidence="3 11">Phosphoribulokinase</fullName>
        <ecNumber evidence="3 11">2.7.1.19</ecNumber>
    </recommendedName>
</protein>
<keyword evidence="6 13" id="KW-0808">Transferase</keyword>
<keyword evidence="5" id="KW-0113">Calvin cycle</keyword>
<dbReference type="eggNOG" id="COG0572">
    <property type="taxonomic scope" value="Bacteria"/>
</dbReference>
<dbReference type="InterPro" id="IPR006083">
    <property type="entry name" value="PRK/URK"/>
</dbReference>
<keyword evidence="4" id="KW-0602">Photosynthesis</keyword>
<dbReference type="EMBL" id="JXUW01000005">
    <property type="protein sequence ID" value="KJE77345.1"/>
    <property type="molecule type" value="Genomic_DNA"/>
</dbReference>
<dbReference type="InterPro" id="IPR006082">
    <property type="entry name" value="PRK"/>
</dbReference>
<keyword evidence="7" id="KW-0547">Nucleotide-binding</keyword>
<proteinExistence type="inferred from homology"/>
<keyword evidence="8 13" id="KW-0418">Kinase</keyword>
<dbReference type="GO" id="GO:0005524">
    <property type="term" value="F:ATP binding"/>
    <property type="evidence" value="ECO:0007669"/>
    <property type="project" value="UniProtKB-KW"/>
</dbReference>
<evidence type="ECO:0000256" key="11">
    <source>
        <dbReference type="RuleBase" id="RU004082"/>
    </source>
</evidence>
<dbReference type="GO" id="GO:0019253">
    <property type="term" value="P:reductive pentose-phosphate cycle"/>
    <property type="evidence" value="ECO:0007669"/>
    <property type="project" value="UniProtKB-KW"/>
</dbReference>
<dbReference type="Proteomes" id="UP000032336">
    <property type="component" value="Unassembled WGS sequence"/>
</dbReference>
<evidence type="ECO:0000256" key="1">
    <source>
        <dbReference type="ARBA" id="ARBA00005215"/>
    </source>
</evidence>
<dbReference type="PANTHER" id="PTHR10285">
    <property type="entry name" value="URIDINE KINASE"/>
    <property type="match status" value="1"/>
</dbReference>
<dbReference type="GeneID" id="78372074"/>
<keyword evidence="14" id="KW-1185">Reference proteome</keyword>
<accession>A0A0D8FVP7</accession>
<reference evidence="13 14" key="1">
    <citation type="submission" date="2015-01" db="EMBL/GenBank/DDBJ databases">
        <title>Draft genome of the acidophilic iron oxidizer Ferrimicrobium acidiphilum strain T23.</title>
        <authorList>
            <person name="Poehlein A."/>
            <person name="Eisen S."/>
            <person name="Schloemann M."/>
            <person name="Johnson B.D."/>
            <person name="Daniel R."/>
            <person name="Muehling M."/>
        </authorList>
    </citation>
    <scope>NUCLEOTIDE SEQUENCE [LARGE SCALE GENOMIC DNA]</scope>
    <source>
        <strain evidence="13 14">T23</strain>
    </source>
</reference>
<dbReference type="STRING" id="1121877.FEAC_07790"/>
<evidence type="ECO:0000256" key="8">
    <source>
        <dbReference type="ARBA" id="ARBA00022777"/>
    </source>
</evidence>
<evidence type="ECO:0000313" key="14">
    <source>
        <dbReference type="Proteomes" id="UP000032336"/>
    </source>
</evidence>
<dbReference type="NCBIfam" id="NF005655">
    <property type="entry name" value="PRK07429.1"/>
    <property type="match status" value="1"/>
</dbReference>
<evidence type="ECO:0000256" key="2">
    <source>
        <dbReference type="ARBA" id="ARBA00009719"/>
    </source>
</evidence>
<dbReference type="Gene3D" id="3.40.50.300">
    <property type="entry name" value="P-loop containing nucleotide triphosphate hydrolases"/>
    <property type="match status" value="1"/>
</dbReference>
<evidence type="ECO:0000256" key="7">
    <source>
        <dbReference type="ARBA" id="ARBA00022741"/>
    </source>
</evidence>
<sequence length="308" mass="34461">MPHRIAAIQKLTATEPHPERVAMFAIAGDSASGKTTLTKGLVEAIGTHRISSFCTDDYHRYDRKERKNLPFTPLNPECNYLEIMEQHLQLLILGQPILKPKYHHADGTLGRPELFIPSEIVIVEGLFPLWSKLSRATFDVTAYLDPPETVRRAWKIARDTTKRGYTTEQVLSDLEQREPESEKYIRPQRAHADLVISFAPVEGRSSLSATILLRPTVPQPDLHDILTPATRDAAHIKLIRDQDGKPVDALHIHGHAPEAASRLVEEKLWEKIGLGGDIPASLGRISSTERSAPLAIAQLIILHHMIHC</sequence>
<evidence type="ECO:0000256" key="4">
    <source>
        <dbReference type="ARBA" id="ARBA00022531"/>
    </source>
</evidence>
<feature type="domain" description="Phosphoribulokinase/uridine kinase" evidence="12">
    <location>
        <begin position="25"/>
        <end position="200"/>
    </location>
</feature>
<keyword evidence="9" id="KW-0067">ATP-binding</keyword>
<comment type="similarity">
    <text evidence="2 11">Belongs to the phosphoribulokinase family.</text>
</comment>
<evidence type="ECO:0000256" key="5">
    <source>
        <dbReference type="ARBA" id="ARBA00022567"/>
    </source>
</evidence>
<evidence type="ECO:0000256" key="6">
    <source>
        <dbReference type="ARBA" id="ARBA00022679"/>
    </source>
</evidence>
<dbReference type="OrthoDB" id="9773443at2"/>
<dbReference type="SUPFAM" id="SSF52540">
    <property type="entry name" value="P-loop containing nucleoside triphosphate hydrolases"/>
    <property type="match status" value="1"/>
</dbReference>
<dbReference type="Pfam" id="PF00485">
    <property type="entry name" value="PRK"/>
    <property type="match status" value="1"/>
</dbReference>
<name>A0A0D8FVP7_9ACTN</name>
<dbReference type="EC" id="2.7.1.19" evidence="3 11"/>
<dbReference type="RefSeq" id="WP_035388736.1">
    <property type="nucleotide sequence ID" value="NZ_JQKF01000004.1"/>
</dbReference>
<evidence type="ECO:0000259" key="12">
    <source>
        <dbReference type="Pfam" id="PF00485"/>
    </source>
</evidence>
<organism evidence="13 14">
    <name type="scientific">Ferrimicrobium acidiphilum DSM 19497</name>
    <dbReference type="NCBI Taxonomy" id="1121877"/>
    <lineage>
        <taxon>Bacteria</taxon>
        <taxon>Bacillati</taxon>
        <taxon>Actinomycetota</taxon>
        <taxon>Acidimicrobiia</taxon>
        <taxon>Acidimicrobiales</taxon>
        <taxon>Acidimicrobiaceae</taxon>
        <taxon>Ferrimicrobium</taxon>
    </lineage>
</organism>
<evidence type="ECO:0000256" key="9">
    <source>
        <dbReference type="ARBA" id="ARBA00022840"/>
    </source>
</evidence>
<dbReference type="PROSITE" id="PS00567">
    <property type="entry name" value="PHOSPHORIBULOKINASE"/>
    <property type="match status" value="1"/>
</dbReference>
<dbReference type="AlphaFoldDB" id="A0A0D8FVP7"/>